<reference evidence="2" key="1">
    <citation type="journal article" date="2017" name="Cell">
        <title>Insights into land plant evolution garnered from the Marchantia polymorpha genome.</title>
        <authorList>
            <person name="Bowman J.L."/>
            <person name="Kohchi T."/>
            <person name="Yamato K.T."/>
            <person name="Jenkins J."/>
            <person name="Shu S."/>
            <person name="Ishizaki K."/>
            <person name="Yamaoka S."/>
            <person name="Nishihama R."/>
            <person name="Nakamura Y."/>
            <person name="Berger F."/>
            <person name="Adam C."/>
            <person name="Aki S.S."/>
            <person name="Althoff F."/>
            <person name="Araki T."/>
            <person name="Arteaga-Vazquez M.A."/>
            <person name="Balasubrmanian S."/>
            <person name="Barry K."/>
            <person name="Bauer D."/>
            <person name="Boehm C.R."/>
            <person name="Briginshaw L."/>
            <person name="Caballero-Perez J."/>
            <person name="Catarino B."/>
            <person name="Chen F."/>
            <person name="Chiyoda S."/>
            <person name="Chovatia M."/>
            <person name="Davies K.M."/>
            <person name="Delmans M."/>
            <person name="Demura T."/>
            <person name="Dierschke T."/>
            <person name="Dolan L."/>
            <person name="Dorantes-Acosta A.E."/>
            <person name="Eklund D.M."/>
            <person name="Florent S.N."/>
            <person name="Flores-Sandoval E."/>
            <person name="Fujiyama A."/>
            <person name="Fukuzawa H."/>
            <person name="Galik B."/>
            <person name="Grimanelli D."/>
            <person name="Grimwood J."/>
            <person name="Grossniklaus U."/>
            <person name="Hamada T."/>
            <person name="Haseloff J."/>
            <person name="Hetherington A.J."/>
            <person name="Higo A."/>
            <person name="Hirakawa Y."/>
            <person name="Hundley H.N."/>
            <person name="Ikeda Y."/>
            <person name="Inoue K."/>
            <person name="Inoue S.I."/>
            <person name="Ishida S."/>
            <person name="Jia Q."/>
            <person name="Kakita M."/>
            <person name="Kanazawa T."/>
            <person name="Kawai Y."/>
            <person name="Kawashima T."/>
            <person name="Kennedy M."/>
            <person name="Kinose K."/>
            <person name="Kinoshita T."/>
            <person name="Kohara Y."/>
            <person name="Koide E."/>
            <person name="Komatsu K."/>
            <person name="Kopischke S."/>
            <person name="Kubo M."/>
            <person name="Kyozuka J."/>
            <person name="Lagercrantz U."/>
            <person name="Lin S.S."/>
            <person name="Lindquist E."/>
            <person name="Lipzen A.M."/>
            <person name="Lu C.W."/>
            <person name="De Luna E."/>
            <person name="Martienssen R.A."/>
            <person name="Minamino N."/>
            <person name="Mizutani M."/>
            <person name="Mizutani M."/>
            <person name="Mochizuki N."/>
            <person name="Monte I."/>
            <person name="Mosher R."/>
            <person name="Nagasaki H."/>
            <person name="Nakagami H."/>
            <person name="Naramoto S."/>
            <person name="Nishitani K."/>
            <person name="Ohtani M."/>
            <person name="Okamoto T."/>
            <person name="Okumura M."/>
            <person name="Phillips J."/>
            <person name="Pollak B."/>
            <person name="Reinders A."/>
            <person name="Rovekamp M."/>
            <person name="Sano R."/>
            <person name="Sawa S."/>
            <person name="Schmid M.W."/>
            <person name="Shirakawa M."/>
            <person name="Solano R."/>
            <person name="Spunde A."/>
            <person name="Suetsugu N."/>
            <person name="Sugano S."/>
            <person name="Sugiyama A."/>
            <person name="Sun R."/>
            <person name="Suzuki Y."/>
            <person name="Takenaka M."/>
            <person name="Takezawa D."/>
            <person name="Tomogane H."/>
            <person name="Tsuzuki M."/>
            <person name="Ueda T."/>
            <person name="Umeda M."/>
            <person name="Ward J.M."/>
            <person name="Watanabe Y."/>
            <person name="Yazaki K."/>
            <person name="Yokoyama R."/>
            <person name="Yoshitake Y."/>
            <person name="Yotsui I."/>
            <person name="Zachgo S."/>
            <person name="Schmutz J."/>
        </authorList>
    </citation>
    <scope>NUCLEOTIDE SEQUENCE [LARGE SCALE GENOMIC DNA]</scope>
    <source>
        <strain evidence="2">Tak-1</strain>
    </source>
</reference>
<dbReference type="PANTHER" id="PTHR28653:SF1">
    <property type="entry name" value="ATPASE SWSAP1"/>
    <property type="match status" value="1"/>
</dbReference>
<dbReference type="Proteomes" id="UP000244005">
    <property type="component" value="Unassembled WGS sequence"/>
</dbReference>
<reference evidence="1" key="2">
    <citation type="submission" date="2017-12" db="EMBL/GenBank/DDBJ databases">
        <title>WGS assembly of Marchantia polymorpha.</title>
        <authorList>
            <person name="Bowman J.L."/>
            <person name="Kohchi T."/>
            <person name="Yamato K.T."/>
            <person name="Jenkins J."/>
            <person name="Shu S."/>
            <person name="Ishizaki K."/>
            <person name="Yamaoka S."/>
            <person name="Nishihama R."/>
            <person name="Nakamura Y."/>
            <person name="Berger F."/>
            <person name="Adam C."/>
            <person name="Aki S.S."/>
            <person name="Althoff F."/>
            <person name="Araki T."/>
            <person name="Arteaga-Vazquez M.A."/>
            <person name="Balasubrmanian S."/>
            <person name="Bauer D."/>
            <person name="Boehm C.R."/>
            <person name="Briginshaw L."/>
            <person name="Caballero-Perez J."/>
            <person name="Catarino B."/>
            <person name="Chen F."/>
            <person name="Chiyoda S."/>
            <person name="Chovatia M."/>
            <person name="Davies K.M."/>
            <person name="Delmans M."/>
            <person name="Demura T."/>
            <person name="Dierschke T."/>
            <person name="Dolan L."/>
            <person name="Dorantes-Acosta A.E."/>
            <person name="Eklund D.M."/>
            <person name="Florent S.N."/>
            <person name="Flores-Sandoval E."/>
            <person name="Fujiyama A."/>
            <person name="Fukuzawa H."/>
            <person name="Galik B."/>
            <person name="Grimanelli D."/>
            <person name="Grimwood J."/>
            <person name="Grossniklaus U."/>
            <person name="Hamada T."/>
            <person name="Haseloff J."/>
            <person name="Hetherington A.J."/>
            <person name="Higo A."/>
            <person name="Hirakawa Y."/>
            <person name="Hundley H.N."/>
            <person name="Ikeda Y."/>
            <person name="Inoue K."/>
            <person name="Inoue S."/>
            <person name="Ishida S."/>
            <person name="Jia Q."/>
            <person name="Kakita M."/>
            <person name="Kanazawa T."/>
            <person name="Kawai Y."/>
            <person name="Kawashima T."/>
            <person name="Kennedy M."/>
            <person name="Kinose K."/>
            <person name="Kinoshita T."/>
            <person name="Kohara Y."/>
            <person name="Koide E."/>
            <person name="Komatsu K."/>
            <person name="Kopischke S."/>
            <person name="Kubo M."/>
            <person name="Kyozuka J."/>
            <person name="Lagercrantz U."/>
            <person name="Lin S.S."/>
            <person name="Lindquist E."/>
            <person name="Lipzen A.M."/>
            <person name="Lu C."/>
            <person name="Luna E.D."/>
            <person name="Martienssen R.A."/>
            <person name="Minamino N."/>
            <person name="Mizutani M."/>
            <person name="Mizutani M."/>
            <person name="Mochizuki N."/>
            <person name="Monte I."/>
            <person name="Mosher R."/>
            <person name="Nagasaki H."/>
            <person name="Nakagami H."/>
            <person name="Naramoto S."/>
            <person name="Nishitani K."/>
            <person name="Ohtani M."/>
            <person name="Okamoto T."/>
            <person name="Okumura M."/>
            <person name="Phillips J."/>
            <person name="Pollak B."/>
            <person name="Reinders A."/>
            <person name="Roevekamp M."/>
            <person name="Sano R."/>
            <person name="Sawa S."/>
            <person name="Schmid M.W."/>
            <person name="Shirakawa M."/>
            <person name="Solano R."/>
            <person name="Spunde A."/>
            <person name="Suetsugu N."/>
            <person name="Sugano S."/>
            <person name="Sugiyama A."/>
            <person name="Sun R."/>
            <person name="Suzuki Y."/>
            <person name="Takenaka M."/>
            <person name="Takezawa D."/>
            <person name="Tomogane H."/>
            <person name="Tsuzuki M."/>
            <person name="Ueda T."/>
            <person name="Umeda M."/>
            <person name="Ward J.M."/>
            <person name="Watanabe Y."/>
            <person name="Yazaki K."/>
            <person name="Yokoyama R."/>
            <person name="Yoshitake Y."/>
            <person name="Yotsui I."/>
            <person name="Zachgo S."/>
            <person name="Schmutz J."/>
        </authorList>
    </citation>
    <scope>NUCLEOTIDE SEQUENCE [LARGE SCALE GENOMIC DNA]</scope>
    <source>
        <strain evidence="1">Tak-1</strain>
    </source>
</reference>
<dbReference type="GO" id="GO:0097196">
    <property type="term" value="C:Shu complex"/>
    <property type="evidence" value="ECO:0000318"/>
    <property type="project" value="GO_Central"/>
</dbReference>
<dbReference type="SUPFAM" id="SSF52540">
    <property type="entry name" value="P-loop containing nucleoside triphosphate hydrolases"/>
    <property type="match status" value="1"/>
</dbReference>
<protein>
    <submittedName>
        <fullName evidence="1">Uncharacterized protein</fullName>
    </submittedName>
</protein>
<proteinExistence type="predicted"/>
<dbReference type="InterPro" id="IPR027417">
    <property type="entry name" value="P-loop_NTPase"/>
</dbReference>
<evidence type="ECO:0000313" key="2">
    <source>
        <dbReference type="Proteomes" id="UP000244005"/>
    </source>
</evidence>
<dbReference type="OrthoDB" id="67296at2759"/>
<dbReference type="Gene3D" id="3.40.50.300">
    <property type="entry name" value="P-loop containing nucleotide triphosphate hydrolases"/>
    <property type="match status" value="1"/>
</dbReference>
<name>A0A2R6W3I5_MARPO</name>
<dbReference type="GO" id="GO:0000724">
    <property type="term" value="P:double-strand break repair via homologous recombination"/>
    <property type="evidence" value="ECO:0000318"/>
    <property type="project" value="GO_Central"/>
</dbReference>
<evidence type="ECO:0000313" key="1">
    <source>
        <dbReference type="EMBL" id="PTQ28424.1"/>
    </source>
</evidence>
<organism evidence="1 2">
    <name type="scientific">Marchantia polymorpha</name>
    <name type="common">Common liverwort</name>
    <name type="synonym">Marchantia aquatica</name>
    <dbReference type="NCBI Taxonomy" id="3197"/>
    <lineage>
        <taxon>Eukaryota</taxon>
        <taxon>Viridiplantae</taxon>
        <taxon>Streptophyta</taxon>
        <taxon>Embryophyta</taxon>
        <taxon>Marchantiophyta</taxon>
        <taxon>Marchantiopsida</taxon>
        <taxon>Marchantiidae</taxon>
        <taxon>Marchantiales</taxon>
        <taxon>Marchantiaceae</taxon>
        <taxon>Marchantia</taxon>
    </lineage>
</organism>
<dbReference type="EMBL" id="KZ772834">
    <property type="protein sequence ID" value="PTQ28423.1"/>
    <property type="molecule type" value="Genomic_DNA"/>
</dbReference>
<dbReference type="EMBL" id="KZ772834">
    <property type="protein sequence ID" value="PTQ28424.1"/>
    <property type="molecule type" value="Genomic_DNA"/>
</dbReference>
<dbReference type="Gramene" id="Mp4g18930.1">
    <property type="protein sequence ID" value="Mp4g18930.1.cds"/>
    <property type="gene ID" value="Mp4g18930"/>
</dbReference>
<dbReference type="Gramene" id="Mp4g18930.2">
    <property type="protein sequence ID" value="Mp4g18930.2.cds"/>
    <property type="gene ID" value="Mp4g18930"/>
</dbReference>
<dbReference type="GO" id="GO:0003697">
    <property type="term" value="F:single-stranded DNA binding"/>
    <property type="evidence" value="ECO:0000318"/>
    <property type="project" value="GO_Central"/>
</dbReference>
<dbReference type="AlphaFoldDB" id="A0A2R6W3I5"/>
<sequence length="270" mass="30363">MEGLGTRTDEARFVHGRESVAQQVSLSNVEAPQSDKLSVLDFLMSRPLSERPSLGPDTALLSGPHRCGKTSLLLQLAYNIAAQGSNFVVFICKPRNFDSDIYLTQDVDSSSEILDRIQIKYVHDDEELRKFFAAFHMHITLPTTLIVDDFLDFFQGCDTIQQTSRGLVIAKTLCLAHSAISYASEQYKTPASCRLILSDSHSGDGPRLSYIMKRWINQTFVIKAVHDTSTFTLELQSSPMGPQKENVVAKYVLSQNHLRFDGWDVLHRNH</sequence>
<keyword evidence="2" id="KW-1185">Reference proteome</keyword>
<accession>A0A2R6W3I5</accession>
<dbReference type="PANTHER" id="PTHR28653">
    <property type="match status" value="1"/>
</dbReference>
<gene>
    <name evidence="1" type="ORF">MARPO_0164s0017</name>
</gene>
<dbReference type="OMA" id="WFGEVMQ"/>